<dbReference type="Proteomes" id="UP001150925">
    <property type="component" value="Unassembled WGS sequence"/>
</dbReference>
<evidence type="ECO:0000313" key="3">
    <source>
        <dbReference type="Proteomes" id="UP001150925"/>
    </source>
</evidence>
<sequence length="165" mass="17955">MIYFDKVYFGVLGSLVALGFGFGTQIWALPPVRLVTPAIRHLYGTAALLAGCVGLLALIPRLKNSRNGCTDAETVLTNALVYISKGMGYSVVFLTLQCTLPISSKVSQRLFMALMVLYALCAALYSAFARSTYSRELVLCGPVQEYLSTTALVTTEMFLTVFMLV</sequence>
<proteinExistence type="predicted"/>
<keyword evidence="1" id="KW-1133">Transmembrane helix</keyword>
<name>A0A9W8AIH2_9FUNG</name>
<evidence type="ECO:0000313" key="2">
    <source>
        <dbReference type="EMBL" id="KAJ1951538.1"/>
    </source>
</evidence>
<dbReference type="EMBL" id="JANBPY010003488">
    <property type="protein sequence ID" value="KAJ1951538.1"/>
    <property type="molecule type" value="Genomic_DNA"/>
</dbReference>
<feature type="transmembrane region" description="Helical" evidence="1">
    <location>
        <begin position="110"/>
        <end position="126"/>
    </location>
</feature>
<keyword evidence="1" id="KW-0812">Transmembrane</keyword>
<evidence type="ECO:0000256" key="1">
    <source>
        <dbReference type="SAM" id="Phobius"/>
    </source>
</evidence>
<accession>A0A9W8AIH2</accession>
<feature type="transmembrane region" description="Helical" evidence="1">
    <location>
        <begin position="41"/>
        <end position="59"/>
    </location>
</feature>
<protein>
    <submittedName>
        <fullName evidence="2">Uncharacterized protein</fullName>
    </submittedName>
</protein>
<reference evidence="2" key="1">
    <citation type="submission" date="2022-07" db="EMBL/GenBank/DDBJ databases">
        <title>Phylogenomic reconstructions and comparative analyses of Kickxellomycotina fungi.</title>
        <authorList>
            <person name="Reynolds N.K."/>
            <person name="Stajich J.E."/>
            <person name="Barry K."/>
            <person name="Grigoriev I.V."/>
            <person name="Crous P."/>
            <person name="Smith M.E."/>
        </authorList>
    </citation>
    <scope>NUCLEOTIDE SEQUENCE</scope>
    <source>
        <strain evidence="2">RSA 1196</strain>
    </source>
</reference>
<gene>
    <name evidence="2" type="ORF">IWQ62_006415</name>
</gene>
<dbReference type="AlphaFoldDB" id="A0A9W8AIH2"/>
<keyword evidence="1" id="KW-0472">Membrane</keyword>
<keyword evidence="3" id="KW-1185">Reference proteome</keyword>
<dbReference type="OrthoDB" id="10500458at2759"/>
<organism evidence="2 3">
    <name type="scientific">Dispira parvispora</name>
    <dbReference type="NCBI Taxonomy" id="1520584"/>
    <lineage>
        <taxon>Eukaryota</taxon>
        <taxon>Fungi</taxon>
        <taxon>Fungi incertae sedis</taxon>
        <taxon>Zoopagomycota</taxon>
        <taxon>Kickxellomycotina</taxon>
        <taxon>Dimargaritomycetes</taxon>
        <taxon>Dimargaritales</taxon>
        <taxon>Dimargaritaceae</taxon>
        <taxon>Dispira</taxon>
    </lineage>
</organism>
<feature type="non-terminal residue" evidence="2">
    <location>
        <position position="165"/>
    </location>
</feature>
<feature type="transmembrane region" description="Helical" evidence="1">
    <location>
        <begin position="7"/>
        <end position="29"/>
    </location>
</feature>
<comment type="caution">
    <text evidence="2">The sequence shown here is derived from an EMBL/GenBank/DDBJ whole genome shotgun (WGS) entry which is preliminary data.</text>
</comment>